<dbReference type="Proteomes" id="UP001342314">
    <property type="component" value="Unassembled WGS sequence"/>
</dbReference>
<feature type="compositionally biased region" description="Pro residues" evidence="1">
    <location>
        <begin position="510"/>
        <end position="534"/>
    </location>
</feature>
<feature type="region of interest" description="Disordered" evidence="1">
    <location>
        <begin position="912"/>
        <end position="934"/>
    </location>
</feature>
<feature type="compositionally biased region" description="Basic and acidic residues" evidence="1">
    <location>
        <begin position="912"/>
        <end position="925"/>
    </location>
</feature>
<feature type="compositionally biased region" description="Low complexity" evidence="1">
    <location>
        <begin position="222"/>
        <end position="241"/>
    </location>
</feature>
<dbReference type="InterPro" id="IPR050471">
    <property type="entry name" value="AB_hydrolase"/>
</dbReference>
<proteinExistence type="predicted"/>
<dbReference type="EMBL" id="BQKY01000002">
    <property type="protein sequence ID" value="GJN87856.1"/>
    <property type="molecule type" value="Genomic_DNA"/>
</dbReference>
<feature type="region of interest" description="Disordered" evidence="1">
    <location>
        <begin position="976"/>
        <end position="1110"/>
    </location>
</feature>
<dbReference type="AlphaFoldDB" id="A0AAV5G5Q5"/>
<evidence type="ECO:0000313" key="3">
    <source>
        <dbReference type="Proteomes" id="UP001342314"/>
    </source>
</evidence>
<evidence type="ECO:0008006" key="4">
    <source>
        <dbReference type="Google" id="ProtNLM"/>
    </source>
</evidence>
<feature type="compositionally biased region" description="Low complexity" evidence="1">
    <location>
        <begin position="478"/>
        <end position="503"/>
    </location>
</feature>
<evidence type="ECO:0000256" key="1">
    <source>
        <dbReference type="SAM" id="MobiDB-lite"/>
    </source>
</evidence>
<feature type="compositionally biased region" description="Low complexity" evidence="1">
    <location>
        <begin position="976"/>
        <end position="991"/>
    </location>
</feature>
<feature type="compositionally biased region" description="Low complexity" evidence="1">
    <location>
        <begin position="96"/>
        <end position="105"/>
    </location>
</feature>
<feature type="compositionally biased region" description="Low complexity" evidence="1">
    <location>
        <begin position="580"/>
        <end position="594"/>
    </location>
</feature>
<feature type="region of interest" description="Disordered" evidence="1">
    <location>
        <begin position="439"/>
        <end position="557"/>
    </location>
</feature>
<gene>
    <name evidence="2" type="ORF">Rhopal_000811-T1</name>
</gene>
<dbReference type="InterPro" id="IPR029058">
    <property type="entry name" value="AB_hydrolase_fold"/>
</dbReference>
<feature type="compositionally biased region" description="Polar residues" evidence="1">
    <location>
        <begin position="1094"/>
        <end position="1103"/>
    </location>
</feature>
<feature type="compositionally biased region" description="Polar residues" evidence="1">
    <location>
        <begin position="455"/>
        <end position="470"/>
    </location>
</feature>
<organism evidence="2 3">
    <name type="scientific">Rhodotorula paludigena</name>
    <dbReference type="NCBI Taxonomy" id="86838"/>
    <lineage>
        <taxon>Eukaryota</taxon>
        <taxon>Fungi</taxon>
        <taxon>Dikarya</taxon>
        <taxon>Basidiomycota</taxon>
        <taxon>Pucciniomycotina</taxon>
        <taxon>Microbotryomycetes</taxon>
        <taxon>Sporidiobolales</taxon>
        <taxon>Sporidiobolaceae</taxon>
        <taxon>Rhodotorula</taxon>
    </lineage>
</organism>
<feature type="region of interest" description="Disordered" evidence="1">
    <location>
        <begin position="573"/>
        <end position="619"/>
    </location>
</feature>
<dbReference type="PANTHER" id="PTHR43433:SF10">
    <property type="entry name" value="AB HYDROLASE-1 DOMAIN-CONTAINING PROTEIN"/>
    <property type="match status" value="1"/>
</dbReference>
<name>A0AAV5G5Q5_9BASI</name>
<evidence type="ECO:0000313" key="2">
    <source>
        <dbReference type="EMBL" id="GJN87856.1"/>
    </source>
</evidence>
<feature type="compositionally biased region" description="Basic and acidic residues" evidence="1">
    <location>
        <begin position="199"/>
        <end position="221"/>
    </location>
</feature>
<comment type="caution">
    <text evidence="2">The sequence shown here is derived from an EMBL/GenBank/DDBJ whole genome shotgun (WGS) entry which is preliminary data.</text>
</comment>
<sequence length="1249" mass="131207">MEGGSGSVRSVATLPWSGAGGRPHDTRRKSVTLGAADYASAGSSPISPKEQRRRSTHAPLPPSLASSSPPPPLPTLDFAPPAPPPKTPVRPSAIRSVSSSSVSLSGTAHAGLPRKVSFDDRPSVPRSSTSRSSLSAASVSSARRGSSAAAPAYSGADGPDGRRASTFSMRHNRPISSVFPTTQRPASVQSSTCAPSTAPEREGPLAQEEEQRRREREREQSLRSLSSKSSSLLSHELASASEGEHESGVAVQREEEEQMEEEEGVGPMAFGVEAPPQVGASQMDALADGMGRAALAGHAEEERQKQRQRRRRRREDSGALSEWSILSASPKSGGRASPFAVTASSGDESRTSRSRETSDASFASLNAQPTSAQLAAPLLPSPNEPEGYVDYDMTGAPSMARQETLKAIERPWMATLVAGGGANGPRTVEELREAYRAGGAVHSPSAGEGLLASPTRGSQNGRRKSLFNTPSTPPNGIRELSLSPSPSPSSRPRHSLTSPTPSTSERETSPPTPTLPVPIAPPPPPTSSPSPPALLPYVPFSSLPPDSLAPPDPQTPTRIKSIDEIIAQHAPTSYLANRRPSASPSVATSAAPSESARDVPRARRISAQTTDSADTTTSADSLAAEIRHANDAQGALLVEELARDELPSSSLPTSLAPATPSEAVVIPAVDALLHDDGASSVHSSVAGPQIYSPRSADGDAQSHEREIARLLRSPRLTRLFTLRRPPNAGLTVSLADVGSPSGYPVLVFLGLGSVRYLVQLYDELADALGLRLICFDRWGLGRTTDVPDSQRGFVEWSSVVAELVSPEHLNLSTFSILAHSAGAPYAVASALHGELTHRVRGSVHLLAPWVSTSADSLAGMYKYLKFVPSSVLKTAQAAEWKMQSWRLGKPPSLAHAPVGWDAKTGRLMNGEELQRQEEEDERRAEANQGVLLASSPTNARKLSTLYPDGALIKAGPEATPPAAKSKGFKASFGGFFNGGSSSPKQSPTGSSHRNSLFIPSPSSRRTSFFGGSSRSTPPPEYTGSPASVRTLAPSGVPGVGRRSSVLSDASPLPSPTTPTTPNRRESVLHPASSPAPPASPGVPPPSFRERMPSIVSNLSSGSRNGDRPTIPPAALIDGLLRASHAESLRGGTSDLLVLLERTSAASVQGDDATSVMSGSGGGAGGSKKGLGFAYRDLPVPVKVWYGDRDDRISLSSIRWLERELDRGVAGIGGKGCEVRIVEGADHGLMANHRVMVEVLDSIAHERRIH</sequence>
<feature type="compositionally biased region" description="Polar residues" evidence="1">
    <location>
        <begin position="165"/>
        <end position="195"/>
    </location>
</feature>
<feature type="compositionally biased region" description="Acidic residues" evidence="1">
    <location>
        <begin position="254"/>
        <end position="264"/>
    </location>
</feature>
<feature type="compositionally biased region" description="Pro residues" evidence="1">
    <location>
        <begin position="1073"/>
        <end position="1086"/>
    </location>
</feature>
<feature type="compositionally biased region" description="Low complexity" evidence="1">
    <location>
        <begin position="124"/>
        <end position="157"/>
    </location>
</feature>
<feature type="compositionally biased region" description="Low complexity" evidence="1">
    <location>
        <begin position="535"/>
        <end position="546"/>
    </location>
</feature>
<protein>
    <recommendedName>
        <fullName evidence="4">AB hydrolase-1 domain-containing protein</fullName>
    </recommendedName>
</protein>
<keyword evidence="3" id="KW-1185">Reference proteome</keyword>
<dbReference type="PANTHER" id="PTHR43433">
    <property type="entry name" value="HYDROLASE, ALPHA/BETA FOLD FAMILY PROTEIN"/>
    <property type="match status" value="1"/>
</dbReference>
<feature type="compositionally biased region" description="Low complexity" evidence="1">
    <location>
        <begin position="999"/>
        <end position="1015"/>
    </location>
</feature>
<accession>A0AAV5G5Q5</accession>
<feature type="compositionally biased region" description="Basic and acidic residues" evidence="1">
    <location>
        <begin position="347"/>
        <end position="358"/>
    </location>
</feature>
<feature type="compositionally biased region" description="Polar residues" evidence="1">
    <location>
        <begin position="363"/>
        <end position="373"/>
    </location>
</feature>
<dbReference type="SUPFAM" id="SSF53474">
    <property type="entry name" value="alpha/beta-Hydrolases"/>
    <property type="match status" value="1"/>
</dbReference>
<feature type="compositionally biased region" description="Pro residues" evidence="1">
    <location>
        <begin position="68"/>
        <end position="88"/>
    </location>
</feature>
<reference evidence="2 3" key="1">
    <citation type="submission" date="2021-12" db="EMBL/GenBank/DDBJ databases">
        <title>High titer production of polyol ester of fatty acids by Rhodotorula paludigena BS15 towards product separation-free biomass refinery.</title>
        <authorList>
            <person name="Mano J."/>
            <person name="Ono H."/>
            <person name="Tanaka T."/>
            <person name="Naito K."/>
            <person name="Sushida H."/>
            <person name="Ike M."/>
            <person name="Tokuyasu K."/>
            <person name="Kitaoka M."/>
        </authorList>
    </citation>
    <scope>NUCLEOTIDE SEQUENCE [LARGE SCALE GENOMIC DNA]</scope>
    <source>
        <strain evidence="2 3">BS15</strain>
    </source>
</reference>
<feature type="compositionally biased region" description="Low complexity" evidence="1">
    <location>
        <begin position="606"/>
        <end position="619"/>
    </location>
</feature>
<feature type="region of interest" description="Disordered" evidence="1">
    <location>
        <begin position="1"/>
        <end position="394"/>
    </location>
</feature>
<dbReference type="Gene3D" id="3.40.50.1820">
    <property type="entry name" value="alpha/beta hydrolase"/>
    <property type="match status" value="1"/>
</dbReference>